<reference evidence="1 2" key="1">
    <citation type="journal article" date="2009" name="Nature">
        <title>The Sorghum bicolor genome and the diversification of grasses.</title>
        <authorList>
            <person name="Paterson A.H."/>
            <person name="Bowers J.E."/>
            <person name="Bruggmann R."/>
            <person name="Dubchak I."/>
            <person name="Grimwood J."/>
            <person name="Gundlach H."/>
            <person name="Haberer G."/>
            <person name="Hellsten U."/>
            <person name="Mitros T."/>
            <person name="Poliakov A."/>
            <person name="Schmutz J."/>
            <person name="Spannagl M."/>
            <person name="Tang H."/>
            <person name="Wang X."/>
            <person name="Wicker T."/>
            <person name="Bharti A.K."/>
            <person name="Chapman J."/>
            <person name="Feltus F.A."/>
            <person name="Gowik U."/>
            <person name="Grigoriev I.V."/>
            <person name="Lyons E."/>
            <person name="Maher C.A."/>
            <person name="Martis M."/>
            <person name="Narechania A."/>
            <person name="Otillar R.P."/>
            <person name="Penning B.W."/>
            <person name="Salamov A.A."/>
            <person name="Wang Y."/>
            <person name="Zhang L."/>
            <person name="Carpita N.C."/>
            <person name="Freeling M."/>
            <person name="Gingle A.R."/>
            <person name="Hash C.T."/>
            <person name="Keller B."/>
            <person name="Klein P."/>
            <person name="Kresovich S."/>
            <person name="McCann M.C."/>
            <person name="Ming R."/>
            <person name="Peterson D.G."/>
            <person name="Mehboob-ur-Rahman"/>
            <person name="Ware D."/>
            <person name="Westhoff P."/>
            <person name="Mayer K.F."/>
            <person name="Messing J."/>
            <person name="Rokhsar D.S."/>
        </authorList>
    </citation>
    <scope>NUCLEOTIDE SEQUENCE [LARGE SCALE GENOMIC DNA]</scope>
    <source>
        <strain evidence="2">cv. BTx623</strain>
    </source>
</reference>
<keyword evidence="2" id="KW-1185">Reference proteome</keyword>
<dbReference type="Gramene" id="OQU84576">
    <property type="protein sequence ID" value="OQU84576"/>
    <property type="gene ID" value="SORBI_3004G081201"/>
</dbReference>
<dbReference type="EMBL" id="CM000763">
    <property type="protein sequence ID" value="OQU84577.1"/>
    <property type="molecule type" value="Genomic_DNA"/>
</dbReference>
<reference evidence="1" key="2">
    <citation type="submission" date="2017-02" db="EMBL/GenBank/DDBJ databases">
        <title>WGS assembly of Sorghum bicolor.</title>
        <authorList>
            <person name="Paterson A."/>
            <person name="Mullet J."/>
            <person name="Bowers J."/>
            <person name="Bruggmann R."/>
            <person name="Dubchak I."/>
            <person name="Grimwood J."/>
            <person name="Gundlach H."/>
            <person name="Haberer G."/>
            <person name="Hellsten U."/>
            <person name="Mitros T."/>
            <person name="Poliakov A."/>
            <person name="Schmutz J."/>
            <person name="Spannagl M."/>
            <person name="Tang H."/>
            <person name="Wang X."/>
            <person name="Wicker T."/>
            <person name="Bharti A."/>
            <person name="Chapman J."/>
            <person name="Feltus F."/>
            <person name="Gowik U."/>
            <person name="Grigoriev I."/>
            <person name="Lyons E."/>
            <person name="Maher C."/>
            <person name="Martis M."/>
            <person name="Narechania A."/>
            <person name="Otillar R."/>
            <person name="Penning B."/>
            <person name="Salamov A."/>
            <person name="Wang Y."/>
            <person name="Zhang L."/>
            <person name="Carpita N."/>
            <person name="Freeling M."/>
            <person name="Gingle A."/>
            <person name="Hash C."/>
            <person name="Keller B."/>
            <person name="Klein P."/>
            <person name="Kresovich S."/>
            <person name="Mccann M."/>
            <person name="Ming R."/>
            <person name="Peterson D."/>
            <person name="Rahman M."/>
            <person name="Ware D."/>
            <person name="Westhoff P."/>
            <person name="Mayer K."/>
            <person name="Messing J."/>
            <person name="Sims D."/>
            <person name="Jenkins J."/>
            <person name="Shu S."/>
            <person name="Rokhsar D."/>
        </authorList>
    </citation>
    <scope>NUCLEOTIDE SEQUENCE</scope>
</reference>
<dbReference type="AlphaFoldDB" id="A0A1Z5RLM5"/>
<dbReference type="STRING" id="4558.A0A1Z5RLM5"/>
<protein>
    <submittedName>
        <fullName evidence="1">Uncharacterized protein</fullName>
    </submittedName>
</protein>
<reference evidence="2" key="3">
    <citation type="journal article" date="2018" name="Plant J.">
        <title>The Sorghum bicolor reference genome: improved assembly, gene annotations, a transcriptome atlas, and signatures of genome organization.</title>
        <authorList>
            <person name="McCormick R.F."/>
            <person name="Truong S.K."/>
            <person name="Sreedasyam A."/>
            <person name="Jenkins J."/>
            <person name="Shu S."/>
            <person name="Sims D."/>
            <person name="Kennedy M."/>
            <person name="Amirebrahimi M."/>
            <person name="Weers B.D."/>
            <person name="McKinley B."/>
            <person name="Mattison A."/>
            <person name="Morishige D.T."/>
            <person name="Grimwood J."/>
            <person name="Schmutz J."/>
            <person name="Mullet J.E."/>
        </authorList>
    </citation>
    <scope>NUCLEOTIDE SEQUENCE [LARGE SCALE GENOMIC DNA]</scope>
    <source>
        <strain evidence="2">cv. BTx623</strain>
    </source>
</reference>
<sequence>MPLAVDMEEDVLIAWPRTRSGCPSVFATASCQHMHVRCLMKIPDEGIALECLARHPSINEEPSSSSRAGILVGDELVMAWSEYIYRCLWSHRHLSRISRTKSTLVIYVKGYPEAARCGLSALAVRILQQYGVPIW</sequence>
<evidence type="ECO:0000313" key="2">
    <source>
        <dbReference type="Proteomes" id="UP000000768"/>
    </source>
</evidence>
<evidence type="ECO:0000313" key="1">
    <source>
        <dbReference type="EMBL" id="OQU84577.1"/>
    </source>
</evidence>
<dbReference type="EMBL" id="CM000763">
    <property type="protein sequence ID" value="OQU84576.1"/>
    <property type="molecule type" value="Genomic_DNA"/>
</dbReference>
<accession>A0A1Z5RLM5</accession>
<dbReference type="InParanoid" id="A0A1Z5RLM5"/>
<proteinExistence type="predicted"/>
<dbReference type="Gramene" id="OQU84577">
    <property type="protein sequence ID" value="OQU84577"/>
    <property type="gene ID" value="SORBI_3004G081201"/>
</dbReference>
<organism evidence="1 2">
    <name type="scientific">Sorghum bicolor</name>
    <name type="common">Sorghum</name>
    <name type="synonym">Sorghum vulgare</name>
    <dbReference type="NCBI Taxonomy" id="4558"/>
    <lineage>
        <taxon>Eukaryota</taxon>
        <taxon>Viridiplantae</taxon>
        <taxon>Streptophyta</taxon>
        <taxon>Embryophyta</taxon>
        <taxon>Tracheophyta</taxon>
        <taxon>Spermatophyta</taxon>
        <taxon>Magnoliopsida</taxon>
        <taxon>Liliopsida</taxon>
        <taxon>Poales</taxon>
        <taxon>Poaceae</taxon>
        <taxon>PACMAD clade</taxon>
        <taxon>Panicoideae</taxon>
        <taxon>Andropogonodae</taxon>
        <taxon>Andropogoneae</taxon>
        <taxon>Sorghinae</taxon>
        <taxon>Sorghum</taxon>
    </lineage>
</organism>
<dbReference type="GO" id="GO:0005759">
    <property type="term" value="C:mitochondrial matrix"/>
    <property type="evidence" value="ECO:0000318"/>
    <property type="project" value="GO_Central"/>
</dbReference>
<name>A0A1Z5RLM5_SORBI</name>
<gene>
    <name evidence="1" type="ORF">SORBI_3004G081201</name>
</gene>
<dbReference type="Proteomes" id="UP000000768">
    <property type="component" value="Chromosome 4"/>
</dbReference>